<evidence type="ECO:0000313" key="3">
    <source>
        <dbReference type="Proteomes" id="UP000265515"/>
    </source>
</evidence>
<accession>A0A388K2X4</accession>
<proteinExistence type="predicted"/>
<dbReference type="GO" id="GO:0008270">
    <property type="term" value="F:zinc ion binding"/>
    <property type="evidence" value="ECO:0007669"/>
    <property type="project" value="InterPro"/>
</dbReference>
<feature type="compositionally biased region" description="Basic and acidic residues" evidence="1">
    <location>
        <begin position="260"/>
        <end position="273"/>
    </location>
</feature>
<organism evidence="2 3">
    <name type="scientific">Chara braunii</name>
    <name type="common">Braun's stonewort</name>
    <dbReference type="NCBI Taxonomy" id="69332"/>
    <lineage>
        <taxon>Eukaryota</taxon>
        <taxon>Viridiplantae</taxon>
        <taxon>Streptophyta</taxon>
        <taxon>Charophyceae</taxon>
        <taxon>Charales</taxon>
        <taxon>Characeae</taxon>
        <taxon>Chara</taxon>
    </lineage>
</organism>
<dbReference type="InterPro" id="IPR036875">
    <property type="entry name" value="Znf_CCHC_sf"/>
</dbReference>
<evidence type="ECO:0000313" key="2">
    <source>
        <dbReference type="EMBL" id="GBG64303.1"/>
    </source>
</evidence>
<evidence type="ECO:0000256" key="1">
    <source>
        <dbReference type="SAM" id="MobiDB-lite"/>
    </source>
</evidence>
<dbReference type="AlphaFoldDB" id="A0A388K2X4"/>
<dbReference type="Gramene" id="GBG64303">
    <property type="protein sequence ID" value="GBG64303"/>
    <property type="gene ID" value="CBR_g41222"/>
</dbReference>
<feature type="region of interest" description="Disordered" evidence="1">
    <location>
        <begin position="260"/>
        <end position="310"/>
    </location>
</feature>
<feature type="region of interest" description="Disordered" evidence="1">
    <location>
        <begin position="80"/>
        <end position="202"/>
    </location>
</feature>
<reference evidence="2 3" key="1">
    <citation type="journal article" date="2018" name="Cell">
        <title>The Chara Genome: Secondary Complexity and Implications for Plant Terrestrialization.</title>
        <authorList>
            <person name="Nishiyama T."/>
            <person name="Sakayama H."/>
            <person name="Vries J.D."/>
            <person name="Buschmann H."/>
            <person name="Saint-Marcoux D."/>
            <person name="Ullrich K.K."/>
            <person name="Haas F.B."/>
            <person name="Vanderstraeten L."/>
            <person name="Becker D."/>
            <person name="Lang D."/>
            <person name="Vosolsobe S."/>
            <person name="Rombauts S."/>
            <person name="Wilhelmsson P.K.I."/>
            <person name="Janitza P."/>
            <person name="Kern R."/>
            <person name="Heyl A."/>
            <person name="Rumpler F."/>
            <person name="Villalobos L.I.A.C."/>
            <person name="Clay J.M."/>
            <person name="Skokan R."/>
            <person name="Toyoda A."/>
            <person name="Suzuki Y."/>
            <person name="Kagoshima H."/>
            <person name="Schijlen E."/>
            <person name="Tajeshwar N."/>
            <person name="Catarino B."/>
            <person name="Hetherington A.J."/>
            <person name="Saltykova A."/>
            <person name="Bonnot C."/>
            <person name="Breuninger H."/>
            <person name="Symeonidi A."/>
            <person name="Radhakrishnan G.V."/>
            <person name="Van Nieuwerburgh F."/>
            <person name="Deforce D."/>
            <person name="Chang C."/>
            <person name="Karol K.G."/>
            <person name="Hedrich R."/>
            <person name="Ulvskov P."/>
            <person name="Glockner G."/>
            <person name="Delwiche C.F."/>
            <person name="Petrasek J."/>
            <person name="Van de Peer Y."/>
            <person name="Friml J."/>
            <person name="Beilby M."/>
            <person name="Dolan L."/>
            <person name="Kohara Y."/>
            <person name="Sugano S."/>
            <person name="Fujiyama A."/>
            <person name="Delaux P.-M."/>
            <person name="Quint M."/>
            <person name="TheiBen G."/>
            <person name="Hagemann M."/>
            <person name="Harholt J."/>
            <person name="Dunand C."/>
            <person name="Zachgo S."/>
            <person name="Langdale J."/>
            <person name="Maumus F."/>
            <person name="Straeten D.V.D."/>
            <person name="Gould S.B."/>
            <person name="Rensing S.A."/>
        </authorList>
    </citation>
    <scope>NUCLEOTIDE SEQUENCE [LARGE SCALE GENOMIC DNA]</scope>
    <source>
        <strain evidence="2 3">S276</strain>
    </source>
</reference>
<dbReference type="Proteomes" id="UP000265515">
    <property type="component" value="Unassembled WGS sequence"/>
</dbReference>
<comment type="caution">
    <text evidence="2">The sequence shown here is derived from an EMBL/GenBank/DDBJ whole genome shotgun (WGS) entry which is preliminary data.</text>
</comment>
<dbReference type="EMBL" id="BFEA01000048">
    <property type="protein sequence ID" value="GBG64303.1"/>
    <property type="molecule type" value="Genomic_DNA"/>
</dbReference>
<sequence>MKGLARQMTDIETKTGATTYRDKLGSLYSLRWERRNTDPWRSMEDRNPRTLADYRAREKHDDAWLRRDEEIARDRRGDGYRGVDVLSRGGKLKQYPRSPRYGGNMEGYRSPDNFNPRDRDDSRGRWESDRDRRDGYRGGYERIERGEGRREDPRGQYDRGGYPASPRYPKSPNYPKSPRPSTQDIRPARGSTIRGTEERPPTPRNFCIYCRADDHAKRNCPDLRPAIDEGFVVLDDRKYVKWADDLGDVSMFPSMKENVETRRVRPSKGKEVARSQSVRMSLPSDDGASATPIRVAATKSARGSSSKKTDTDYVIAEKDGQRIEGEEVIFSPHKRGARKFTMKDTLDDIDTVEPLIRALRQPMQCTILEYLATSRPPRDELQMITRKTRIPLGDEVQMTFKPEVPSVAVSGVCAKAERAATMYLDGMEGVPPHKFYILGSGTVETILNDEIVLHGVIDNGSEVVIIDKELAVRLGMDLDRSYLFEIETVDERKQKEFVTRRPSRSKGYAC</sequence>
<name>A0A388K2X4_CHABU</name>
<gene>
    <name evidence="2" type="ORF">CBR_g41222</name>
</gene>
<dbReference type="SUPFAM" id="SSF57756">
    <property type="entry name" value="Retrovirus zinc finger-like domains"/>
    <property type="match status" value="1"/>
</dbReference>
<dbReference type="GO" id="GO:0003676">
    <property type="term" value="F:nucleic acid binding"/>
    <property type="evidence" value="ECO:0007669"/>
    <property type="project" value="InterPro"/>
</dbReference>
<feature type="compositionally biased region" description="Basic and acidic residues" evidence="1">
    <location>
        <begin position="115"/>
        <end position="157"/>
    </location>
</feature>
<keyword evidence="3" id="KW-1185">Reference proteome</keyword>
<evidence type="ECO:0008006" key="4">
    <source>
        <dbReference type="Google" id="ProtNLM"/>
    </source>
</evidence>
<protein>
    <recommendedName>
        <fullName evidence="4">CCHC-type domain-containing protein</fullName>
    </recommendedName>
</protein>